<comment type="function">
    <text evidence="1">Hydrolyzes indole-3-acetamide (IAM) into indole-3-acetic acid (IAA).</text>
</comment>
<reference evidence="7" key="2">
    <citation type="submission" date="2023-07" db="EMBL/GenBank/DDBJ databases">
        <title>Ancylobacter moscoviensis sp. nov., facultatively methylotrophic bacteria from activated sludge and the reclassification of Starkeya novella (Starkey 1934) Kelly et al. 2000 as Ancylobacter novellus comb. nov., Starkeya koreensis Im et al. 2006 as Ancylobacter koreensis comb.nov., Angulomicrobium tetraedrale Vasil'eva et al. 1986 as Ancylobacter tetraedralis comb. nov., Angulomicrobium amanitiforme Fritz et al. 2004 as Ancylobacter amanitiformis comb. nov. and Methylorhabdus multivorans Doronina et al. 1996 as Ancylobacter multivorans comb. nov. and emended description of the genus Ancylobacter.</title>
        <authorList>
            <person name="Doronina N."/>
            <person name="Chemodurova A."/>
            <person name="Grouzdev D."/>
            <person name="Koziaeva V."/>
            <person name="Shi W."/>
            <person name="Wu L."/>
            <person name="Kaparullina E."/>
        </authorList>
    </citation>
    <scope>NUCLEOTIDE SEQUENCE [LARGE SCALE GENOMIC DNA]</scope>
    <source>
        <strain evidence="7">Jip08</strain>
    </source>
</reference>
<evidence type="ECO:0000256" key="3">
    <source>
        <dbReference type="ARBA" id="ARBA00021874"/>
    </source>
</evidence>
<proteinExistence type="inferred from homology"/>
<evidence type="ECO:0000256" key="2">
    <source>
        <dbReference type="ARBA" id="ARBA00009199"/>
    </source>
</evidence>
<sequence length="490" mass="51500">MAADVLHMTATEMARLLRDGEIGAVEVTRAALERIEAVNPALNAFCLLLPERALAQAADIDARRVRGEPLGPLAGLPVALKDYTPTAGLTTTYGSRLFAGHVPERDAVIARRLVGAGGVLVGKTTTPEFADSWFTRGAQFGVTRNPWDPSRTPGGSSGGSAVAVATGCVALAEGCDMAGSIRGPAAFCGIVGLKPALGRIPFDALPTTFDDISHFGPMARTVNDAALFLGAVAGPDPADLFSYLPPLELSLPVEADASRMKLAFSPDLGFCAVDPQVAREVRAAVEALRAAGATVEEVDLGWRVEDAEAFFTATLVWMAALYGDAYDRGADRLEPLTRRLIEMGREVDGVTLKRLDFVRAGIWRKLAAVLADYDALVCPTMAQPAPRLDRDDFDYGHRTADGRLAALDMTGLFNLIGACPALSVPAGRTDEGLPVGLQIVGRPQDEAGVLRVGRAVEIVRPQPAAPQPSAPQPSAPQPSAPQPCASLPSL</sequence>
<name>A0ABT0DL09_9HYPH</name>
<evidence type="ECO:0000313" key="7">
    <source>
        <dbReference type="Proteomes" id="UP001202867"/>
    </source>
</evidence>
<dbReference type="InterPro" id="IPR023631">
    <property type="entry name" value="Amidase_dom"/>
</dbReference>
<dbReference type="Gene3D" id="3.90.1300.10">
    <property type="entry name" value="Amidase signature (AS) domain"/>
    <property type="match status" value="1"/>
</dbReference>
<evidence type="ECO:0000256" key="1">
    <source>
        <dbReference type="ARBA" id="ARBA00003871"/>
    </source>
</evidence>
<dbReference type="PANTHER" id="PTHR11895:SF7">
    <property type="entry name" value="GLUTAMYL-TRNA(GLN) AMIDOTRANSFERASE SUBUNIT A, MITOCHONDRIAL"/>
    <property type="match status" value="1"/>
</dbReference>
<gene>
    <name evidence="6" type="ORF">MWN33_07975</name>
</gene>
<dbReference type="InterPro" id="IPR020556">
    <property type="entry name" value="Amidase_CS"/>
</dbReference>
<evidence type="ECO:0000259" key="5">
    <source>
        <dbReference type="Pfam" id="PF01425"/>
    </source>
</evidence>
<dbReference type="InterPro" id="IPR036928">
    <property type="entry name" value="AS_sf"/>
</dbReference>
<dbReference type="SUPFAM" id="SSF75304">
    <property type="entry name" value="Amidase signature (AS) enzymes"/>
    <property type="match status" value="1"/>
</dbReference>
<dbReference type="PANTHER" id="PTHR11895">
    <property type="entry name" value="TRANSAMIDASE"/>
    <property type="match status" value="1"/>
</dbReference>
<feature type="domain" description="Amidase" evidence="5">
    <location>
        <begin position="26"/>
        <end position="450"/>
    </location>
</feature>
<accession>A0ABT0DL09</accession>
<evidence type="ECO:0000313" key="6">
    <source>
        <dbReference type="EMBL" id="MCK0207971.1"/>
    </source>
</evidence>
<evidence type="ECO:0000256" key="4">
    <source>
        <dbReference type="SAM" id="MobiDB-lite"/>
    </source>
</evidence>
<dbReference type="InterPro" id="IPR000120">
    <property type="entry name" value="Amidase"/>
</dbReference>
<dbReference type="Pfam" id="PF01425">
    <property type="entry name" value="Amidase"/>
    <property type="match status" value="1"/>
</dbReference>
<dbReference type="EMBL" id="JALKCG010000002">
    <property type="protein sequence ID" value="MCK0207971.1"/>
    <property type="molecule type" value="Genomic_DNA"/>
</dbReference>
<dbReference type="Proteomes" id="UP001202867">
    <property type="component" value="Unassembled WGS sequence"/>
</dbReference>
<comment type="similarity">
    <text evidence="2">Belongs to the amidase family.</text>
</comment>
<dbReference type="RefSeq" id="WP_247199966.1">
    <property type="nucleotide sequence ID" value="NZ_JALKCG010000002.1"/>
</dbReference>
<dbReference type="PROSITE" id="PS00571">
    <property type="entry name" value="AMIDASES"/>
    <property type="match status" value="1"/>
</dbReference>
<keyword evidence="7" id="KW-1185">Reference proteome</keyword>
<feature type="region of interest" description="Disordered" evidence="4">
    <location>
        <begin position="460"/>
        <end position="490"/>
    </location>
</feature>
<reference evidence="6 7" key="1">
    <citation type="submission" date="2022-04" db="EMBL/GenBank/DDBJ databases">
        <authorList>
            <person name="Grouzdev D.S."/>
            <person name="Pantiukh K.S."/>
            <person name="Krutkina M.S."/>
        </authorList>
    </citation>
    <scope>NUCLEOTIDE SEQUENCE [LARGE SCALE GENOMIC DNA]</scope>
    <source>
        <strain evidence="6 7">Jip08</strain>
    </source>
</reference>
<organism evidence="6 7">
    <name type="scientific">Ancylobacter koreensis</name>
    <dbReference type="NCBI Taxonomy" id="266121"/>
    <lineage>
        <taxon>Bacteria</taxon>
        <taxon>Pseudomonadati</taxon>
        <taxon>Pseudomonadota</taxon>
        <taxon>Alphaproteobacteria</taxon>
        <taxon>Hyphomicrobiales</taxon>
        <taxon>Xanthobacteraceae</taxon>
        <taxon>Ancylobacter</taxon>
    </lineage>
</organism>
<feature type="compositionally biased region" description="Pro residues" evidence="4">
    <location>
        <begin position="463"/>
        <end position="481"/>
    </location>
</feature>
<protein>
    <recommendedName>
        <fullName evidence="3">Indoleacetamide hydrolase</fullName>
    </recommendedName>
</protein>
<comment type="caution">
    <text evidence="6">The sequence shown here is derived from an EMBL/GenBank/DDBJ whole genome shotgun (WGS) entry which is preliminary data.</text>
</comment>